<dbReference type="AlphaFoldDB" id="A0A401TFZ4"/>
<evidence type="ECO:0000313" key="3">
    <source>
        <dbReference type="Proteomes" id="UP000287033"/>
    </source>
</evidence>
<dbReference type="Proteomes" id="UP000287033">
    <property type="component" value="Unassembled WGS sequence"/>
</dbReference>
<name>A0A401TFZ4_CHIPU</name>
<organism evidence="2 3">
    <name type="scientific">Chiloscyllium punctatum</name>
    <name type="common">Brownbanded bambooshark</name>
    <name type="synonym">Hemiscyllium punctatum</name>
    <dbReference type="NCBI Taxonomy" id="137246"/>
    <lineage>
        <taxon>Eukaryota</taxon>
        <taxon>Metazoa</taxon>
        <taxon>Chordata</taxon>
        <taxon>Craniata</taxon>
        <taxon>Vertebrata</taxon>
        <taxon>Chondrichthyes</taxon>
        <taxon>Elasmobranchii</taxon>
        <taxon>Galeomorphii</taxon>
        <taxon>Galeoidea</taxon>
        <taxon>Orectolobiformes</taxon>
        <taxon>Hemiscylliidae</taxon>
        <taxon>Chiloscyllium</taxon>
    </lineage>
</organism>
<feature type="non-terminal residue" evidence="2">
    <location>
        <position position="55"/>
    </location>
</feature>
<comment type="caution">
    <text evidence="2">The sequence shown here is derived from an EMBL/GenBank/DDBJ whole genome shotgun (WGS) entry which is preliminary data.</text>
</comment>
<accession>A0A401TFZ4</accession>
<evidence type="ECO:0000256" key="1">
    <source>
        <dbReference type="SAM" id="MobiDB-lite"/>
    </source>
</evidence>
<dbReference type="OrthoDB" id="10067079at2759"/>
<protein>
    <submittedName>
        <fullName evidence="2">Uncharacterized protein</fullName>
    </submittedName>
</protein>
<gene>
    <name evidence="2" type="ORF">chiPu_0025939</name>
</gene>
<reference evidence="2 3" key="1">
    <citation type="journal article" date="2018" name="Nat. Ecol. Evol.">
        <title>Shark genomes provide insights into elasmobranch evolution and the origin of vertebrates.</title>
        <authorList>
            <person name="Hara Y"/>
            <person name="Yamaguchi K"/>
            <person name="Onimaru K"/>
            <person name="Kadota M"/>
            <person name="Koyanagi M"/>
            <person name="Keeley SD"/>
            <person name="Tatsumi K"/>
            <person name="Tanaka K"/>
            <person name="Motone F"/>
            <person name="Kageyama Y"/>
            <person name="Nozu R"/>
            <person name="Adachi N"/>
            <person name="Nishimura O"/>
            <person name="Nakagawa R"/>
            <person name="Tanegashima C"/>
            <person name="Kiyatake I"/>
            <person name="Matsumoto R"/>
            <person name="Murakumo K"/>
            <person name="Nishida K"/>
            <person name="Terakita A"/>
            <person name="Kuratani S"/>
            <person name="Sato K"/>
            <person name="Hyodo S Kuraku.S."/>
        </authorList>
    </citation>
    <scope>NUCLEOTIDE SEQUENCE [LARGE SCALE GENOMIC DNA]</scope>
</reference>
<proteinExistence type="predicted"/>
<dbReference type="EMBL" id="BEZZ01068922">
    <property type="protein sequence ID" value="GCC41545.1"/>
    <property type="molecule type" value="Genomic_DNA"/>
</dbReference>
<keyword evidence="3" id="KW-1185">Reference proteome</keyword>
<evidence type="ECO:0000313" key="2">
    <source>
        <dbReference type="EMBL" id="GCC41545.1"/>
    </source>
</evidence>
<sequence>MADRAKRPNKKLLQPLVIPRNAAEEQRLKLERLMKNPVSETTPGPGARRSVVPAD</sequence>
<feature type="region of interest" description="Disordered" evidence="1">
    <location>
        <begin position="32"/>
        <end position="55"/>
    </location>
</feature>